<proteinExistence type="predicted"/>
<accession>A0A915ILJ5</accession>
<reference evidence="2" key="1">
    <citation type="submission" date="2022-11" db="UniProtKB">
        <authorList>
            <consortium name="WormBaseParasite"/>
        </authorList>
    </citation>
    <scope>IDENTIFICATION</scope>
</reference>
<evidence type="ECO:0000313" key="1">
    <source>
        <dbReference type="Proteomes" id="UP000887565"/>
    </source>
</evidence>
<dbReference type="WBParaSite" id="nRc.2.0.1.t14308-RA">
    <property type="protein sequence ID" value="nRc.2.0.1.t14308-RA"/>
    <property type="gene ID" value="nRc.2.0.1.g14308"/>
</dbReference>
<protein>
    <submittedName>
        <fullName evidence="2">Uncharacterized protein</fullName>
    </submittedName>
</protein>
<dbReference type="Proteomes" id="UP000887565">
    <property type="component" value="Unplaced"/>
</dbReference>
<evidence type="ECO:0000313" key="2">
    <source>
        <dbReference type="WBParaSite" id="nRc.2.0.1.t14308-RA"/>
    </source>
</evidence>
<name>A0A915ILJ5_ROMCU</name>
<sequence length="88" mass="9850">MANIFPNGLTPNPVLKKLIGCRKHSEYPRETEQVIQPGLFFTLNPFNYPASNSFKLCKLKKSTASDGSEISIESKLTTGVVRHQKEEV</sequence>
<organism evidence="1 2">
    <name type="scientific">Romanomermis culicivorax</name>
    <name type="common">Nematode worm</name>
    <dbReference type="NCBI Taxonomy" id="13658"/>
    <lineage>
        <taxon>Eukaryota</taxon>
        <taxon>Metazoa</taxon>
        <taxon>Ecdysozoa</taxon>
        <taxon>Nematoda</taxon>
        <taxon>Enoplea</taxon>
        <taxon>Dorylaimia</taxon>
        <taxon>Mermithida</taxon>
        <taxon>Mermithoidea</taxon>
        <taxon>Mermithidae</taxon>
        <taxon>Romanomermis</taxon>
    </lineage>
</organism>
<keyword evidence="1" id="KW-1185">Reference proteome</keyword>
<dbReference type="AlphaFoldDB" id="A0A915ILJ5"/>